<keyword evidence="1" id="KW-1133">Transmembrane helix</keyword>
<feature type="domain" description="FAD dependent oxidoreductase" evidence="2">
    <location>
        <begin position="9"/>
        <end position="41"/>
    </location>
</feature>
<evidence type="ECO:0000313" key="3">
    <source>
        <dbReference type="EMBL" id="GAA5227521.1"/>
    </source>
</evidence>
<protein>
    <recommendedName>
        <fullName evidence="2">FAD dependent oxidoreductase domain-containing protein</fullName>
    </recommendedName>
</protein>
<keyword evidence="1" id="KW-0812">Transmembrane</keyword>
<evidence type="ECO:0000256" key="1">
    <source>
        <dbReference type="SAM" id="Phobius"/>
    </source>
</evidence>
<evidence type="ECO:0000313" key="4">
    <source>
        <dbReference type="Proteomes" id="UP001501257"/>
    </source>
</evidence>
<gene>
    <name evidence="3" type="ORF">GCM10025778_20540</name>
</gene>
<proteinExistence type="predicted"/>
<dbReference type="Proteomes" id="UP001501257">
    <property type="component" value="Unassembled WGS sequence"/>
</dbReference>
<name>A0ABP9TN17_9MICC</name>
<comment type="caution">
    <text evidence="3">The sequence shown here is derived from an EMBL/GenBank/DDBJ whole genome shotgun (WGS) entry which is preliminary data.</text>
</comment>
<keyword evidence="1" id="KW-0472">Membrane</keyword>
<organism evidence="3 4">
    <name type="scientific">Paeniglutamicibacter antarcticus</name>
    <dbReference type="NCBI Taxonomy" id="494023"/>
    <lineage>
        <taxon>Bacteria</taxon>
        <taxon>Bacillati</taxon>
        <taxon>Actinomycetota</taxon>
        <taxon>Actinomycetes</taxon>
        <taxon>Micrococcales</taxon>
        <taxon>Micrococcaceae</taxon>
        <taxon>Paeniglutamicibacter</taxon>
    </lineage>
</organism>
<keyword evidence="4" id="KW-1185">Reference proteome</keyword>
<accession>A0ABP9TN17</accession>
<dbReference type="InterPro" id="IPR036188">
    <property type="entry name" value="FAD/NAD-bd_sf"/>
</dbReference>
<evidence type="ECO:0000259" key="2">
    <source>
        <dbReference type="Pfam" id="PF01266"/>
    </source>
</evidence>
<sequence length="45" mass="4525">MTGGLGTADVVVIGAGVIGLSIAVRLLETGRSVTVLSDREPLETT</sequence>
<dbReference type="EMBL" id="BAABLK010000029">
    <property type="protein sequence ID" value="GAA5227521.1"/>
    <property type="molecule type" value="Genomic_DNA"/>
</dbReference>
<dbReference type="Pfam" id="PF01266">
    <property type="entry name" value="DAO"/>
    <property type="match status" value="1"/>
</dbReference>
<reference evidence="4" key="1">
    <citation type="journal article" date="2019" name="Int. J. Syst. Evol. Microbiol.">
        <title>The Global Catalogue of Microorganisms (GCM) 10K type strain sequencing project: providing services to taxonomists for standard genome sequencing and annotation.</title>
        <authorList>
            <consortium name="The Broad Institute Genomics Platform"/>
            <consortium name="The Broad Institute Genome Sequencing Center for Infectious Disease"/>
            <person name="Wu L."/>
            <person name="Ma J."/>
        </authorList>
    </citation>
    <scope>NUCLEOTIDE SEQUENCE [LARGE SCALE GENOMIC DNA]</scope>
    <source>
        <strain evidence="4">JCM 18952</strain>
    </source>
</reference>
<dbReference type="Gene3D" id="3.50.50.60">
    <property type="entry name" value="FAD/NAD(P)-binding domain"/>
    <property type="match status" value="1"/>
</dbReference>
<feature type="transmembrane region" description="Helical" evidence="1">
    <location>
        <begin position="6"/>
        <end position="27"/>
    </location>
</feature>
<dbReference type="SUPFAM" id="SSF51971">
    <property type="entry name" value="Nucleotide-binding domain"/>
    <property type="match status" value="1"/>
</dbReference>
<dbReference type="RefSeq" id="WP_210102257.1">
    <property type="nucleotide sequence ID" value="NZ_BAABLK010000029.1"/>
</dbReference>
<dbReference type="InterPro" id="IPR006076">
    <property type="entry name" value="FAD-dep_OxRdtase"/>
</dbReference>